<dbReference type="EMBL" id="GGEC01004301">
    <property type="protein sequence ID" value="MBW84784.1"/>
    <property type="molecule type" value="Transcribed_RNA"/>
</dbReference>
<keyword evidence="10 13" id="KW-0863">Zinc-finger</keyword>
<dbReference type="InterPro" id="IPR017907">
    <property type="entry name" value="Znf_RING_CS"/>
</dbReference>
<dbReference type="UniPathway" id="UPA00143"/>
<sequence length="576" mass="65698">MSMTGAGESITVAGSRVVFDDDLKYLLSEQRRELVAMETLDSDLDLAFDLQLQEAMNASLSLMPSTSSSPPPQVQPPTERSRPIQKDAPSASFPTLQSEEISKLEKELNDRKQSEVVMRRMREDFDRRIHDQSVAREILRIPDHDWREWGDEFEKPFGEGCSGGGETNGENNILRLYFKGLVSEEKVRGEKATLAGIGVAICDPRGSLVFEISKPLIGNGMSKTAAECKALIEGLSAALALELKRIAVYCDHYPLYQFVIERWLPKQRKIATLVNQVSLLRRKFLYCNTSLVARNDMKFAFKLARDAIVSQTTRPAESSDGRNLKETCVICLEDTDVKHMFSVEGCQHRFCFSCMKQHVEVKLLHGMVPKCPHEACKSEINVDNCEKFLMPKVIETMRQRIKEASIPPSERIYCPYPKCSALMSKSEVYAFVDGDRTGARKCLECHGLFCIHCKVAWHSNMACDEYKRRNPNPPAEDMKLKSLATRNLWRQCVKCNHMIELAEGCYHMTCRCGYEFCYNCGTEWKNKKATCSCPLWDEVHIWHDDPETDSDEEDTEEEDDYDDYYYDSDLDSFLPG</sequence>
<reference evidence="17" key="1">
    <citation type="submission" date="2018-02" db="EMBL/GenBank/DDBJ databases">
        <title>Rhizophora mucronata_Transcriptome.</title>
        <authorList>
            <person name="Meera S.P."/>
            <person name="Sreeshan A."/>
            <person name="Augustine A."/>
        </authorList>
    </citation>
    <scope>NUCLEOTIDE SEQUENCE</scope>
    <source>
        <tissue evidence="17">Leaf</tissue>
    </source>
</reference>
<evidence type="ECO:0000256" key="11">
    <source>
        <dbReference type="ARBA" id="ARBA00022786"/>
    </source>
</evidence>
<evidence type="ECO:0000256" key="3">
    <source>
        <dbReference type="ARBA" id="ARBA00003976"/>
    </source>
</evidence>
<feature type="domain" description="RING-type" evidence="16">
    <location>
        <begin position="324"/>
        <end position="537"/>
    </location>
</feature>
<dbReference type="EC" id="2.3.2.31" evidence="6"/>
<dbReference type="GO" id="GO:0061630">
    <property type="term" value="F:ubiquitin protein ligase activity"/>
    <property type="evidence" value="ECO:0007669"/>
    <property type="project" value="UniProtKB-EC"/>
</dbReference>
<dbReference type="PROSITE" id="PS50089">
    <property type="entry name" value="ZF_RING_2"/>
    <property type="match status" value="1"/>
</dbReference>
<dbReference type="InterPro" id="IPR002867">
    <property type="entry name" value="IBR_dom"/>
</dbReference>
<dbReference type="GO" id="GO:0016567">
    <property type="term" value="P:protein ubiquitination"/>
    <property type="evidence" value="ECO:0007669"/>
    <property type="project" value="UniProtKB-UniPathway"/>
</dbReference>
<evidence type="ECO:0000256" key="4">
    <source>
        <dbReference type="ARBA" id="ARBA00004906"/>
    </source>
</evidence>
<dbReference type="InterPro" id="IPR002156">
    <property type="entry name" value="RNaseH_domain"/>
</dbReference>
<feature type="domain" description="RING-type" evidence="15">
    <location>
        <begin position="328"/>
        <end position="372"/>
    </location>
</feature>
<dbReference type="InterPro" id="IPR012337">
    <property type="entry name" value="RNaseH-like_sf"/>
</dbReference>
<keyword evidence="12" id="KW-0862">Zinc</keyword>
<comment type="catalytic activity">
    <reaction evidence="1">
        <text>[E2 ubiquitin-conjugating enzyme]-S-ubiquitinyl-L-cysteine + [acceptor protein]-L-lysine = [E2 ubiquitin-conjugating enzyme]-L-cysteine + [acceptor protein]-N(6)-ubiquitinyl-L-lysine.</text>
        <dbReference type="EC" id="2.3.2.31"/>
    </reaction>
</comment>
<dbReference type="InterPro" id="IPR001841">
    <property type="entry name" value="Znf_RING"/>
</dbReference>
<dbReference type="InterPro" id="IPR013083">
    <property type="entry name" value="Znf_RING/FYVE/PHD"/>
</dbReference>
<dbReference type="InterPro" id="IPR036397">
    <property type="entry name" value="RNaseH_sf"/>
</dbReference>
<evidence type="ECO:0000256" key="8">
    <source>
        <dbReference type="ARBA" id="ARBA00022723"/>
    </source>
</evidence>
<dbReference type="FunFam" id="1.20.120.1750:FF:000019">
    <property type="entry name" value="RBR-type E3 ubiquitin transferase"/>
    <property type="match status" value="1"/>
</dbReference>
<dbReference type="SMART" id="SM00647">
    <property type="entry name" value="IBR"/>
    <property type="match status" value="2"/>
</dbReference>
<evidence type="ECO:0000256" key="9">
    <source>
        <dbReference type="ARBA" id="ARBA00022737"/>
    </source>
</evidence>
<keyword evidence="9" id="KW-0677">Repeat</keyword>
<evidence type="ECO:0000256" key="6">
    <source>
        <dbReference type="ARBA" id="ARBA00012251"/>
    </source>
</evidence>
<dbReference type="FunFam" id="3.30.40.10:FF:000230">
    <property type="entry name" value="RBR-type E3 ubiquitin transferase"/>
    <property type="match status" value="1"/>
</dbReference>
<dbReference type="InterPro" id="IPR031127">
    <property type="entry name" value="E3_UB_ligase_RBR"/>
</dbReference>
<keyword evidence="7" id="KW-0808">Transferase</keyword>
<dbReference type="SUPFAM" id="SSF53098">
    <property type="entry name" value="Ribonuclease H-like"/>
    <property type="match status" value="1"/>
</dbReference>
<dbReference type="AlphaFoldDB" id="A0A2P2IUB1"/>
<comment type="similarity">
    <text evidence="5">Belongs to the RBR family. Ariadne subfamily.</text>
</comment>
<dbReference type="GO" id="GO:0004523">
    <property type="term" value="F:RNA-DNA hybrid ribonuclease activity"/>
    <property type="evidence" value="ECO:0007669"/>
    <property type="project" value="InterPro"/>
</dbReference>
<evidence type="ECO:0000259" key="15">
    <source>
        <dbReference type="PROSITE" id="PS50089"/>
    </source>
</evidence>
<comment type="cofactor">
    <cofactor evidence="2">
        <name>Zn(2+)</name>
        <dbReference type="ChEBI" id="CHEBI:29105"/>
    </cofactor>
</comment>
<dbReference type="InterPro" id="IPR018957">
    <property type="entry name" value="Znf_C3HC4_RING-type"/>
</dbReference>
<dbReference type="Gene3D" id="1.20.120.1750">
    <property type="match status" value="1"/>
</dbReference>
<accession>A0A2P2IUB1</accession>
<proteinExistence type="inferred from homology"/>
<comment type="pathway">
    <text evidence="4">Protein modification; protein ubiquitination.</text>
</comment>
<organism evidence="17">
    <name type="scientific">Rhizophora mucronata</name>
    <name type="common">Asiatic mangrove</name>
    <dbReference type="NCBI Taxonomy" id="61149"/>
    <lineage>
        <taxon>Eukaryota</taxon>
        <taxon>Viridiplantae</taxon>
        <taxon>Streptophyta</taxon>
        <taxon>Embryophyta</taxon>
        <taxon>Tracheophyta</taxon>
        <taxon>Spermatophyta</taxon>
        <taxon>Magnoliopsida</taxon>
        <taxon>eudicotyledons</taxon>
        <taxon>Gunneridae</taxon>
        <taxon>Pentapetalae</taxon>
        <taxon>rosids</taxon>
        <taxon>fabids</taxon>
        <taxon>Malpighiales</taxon>
        <taxon>Rhizophoraceae</taxon>
        <taxon>Rhizophora</taxon>
    </lineage>
</organism>
<dbReference type="PANTHER" id="PTHR11685">
    <property type="entry name" value="RBR FAMILY RING FINGER AND IBR DOMAIN-CONTAINING"/>
    <property type="match status" value="1"/>
</dbReference>
<keyword evidence="11" id="KW-0833">Ubl conjugation pathway</keyword>
<dbReference type="Pfam" id="PF00097">
    <property type="entry name" value="zf-C3HC4"/>
    <property type="match status" value="1"/>
</dbReference>
<feature type="compositionally biased region" description="Acidic residues" evidence="14">
    <location>
        <begin position="546"/>
        <end position="570"/>
    </location>
</feature>
<dbReference type="PROSITE" id="PS51873">
    <property type="entry name" value="TRIAD"/>
    <property type="match status" value="1"/>
</dbReference>
<dbReference type="SUPFAM" id="SSF57850">
    <property type="entry name" value="RING/U-box"/>
    <property type="match status" value="3"/>
</dbReference>
<keyword evidence="8" id="KW-0479">Metal-binding</keyword>
<evidence type="ECO:0000313" key="17">
    <source>
        <dbReference type="EMBL" id="MBW84784.1"/>
    </source>
</evidence>
<evidence type="ECO:0000256" key="7">
    <source>
        <dbReference type="ARBA" id="ARBA00022679"/>
    </source>
</evidence>
<feature type="region of interest" description="Disordered" evidence="14">
    <location>
        <begin position="62"/>
        <end position="98"/>
    </location>
</feature>
<evidence type="ECO:0000256" key="10">
    <source>
        <dbReference type="ARBA" id="ARBA00022771"/>
    </source>
</evidence>
<evidence type="ECO:0000259" key="16">
    <source>
        <dbReference type="PROSITE" id="PS51873"/>
    </source>
</evidence>
<evidence type="ECO:0000256" key="2">
    <source>
        <dbReference type="ARBA" id="ARBA00001947"/>
    </source>
</evidence>
<dbReference type="Gene3D" id="3.30.420.10">
    <property type="entry name" value="Ribonuclease H-like superfamily/Ribonuclease H"/>
    <property type="match status" value="1"/>
</dbReference>
<dbReference type="GO" id="GO:0003676">
    <property type="term" value="F:nucleic acid binding"/>
    <property type="evidence" value="ECO:0007669"/>
    <property type="project" value="InterPro"/>
</dbReference>
<feature type="region of interest" description="Disordered" evidence="14">
    <location>
        <begin position="544"/>
        <end position="576"/>
    </location>
</feature>
<dbReference type="PROSITE" id="PS00518">
    <property type="entry name" value="ZF_RING_1"/>
    <property type="match status" value="1"/>
</dbReference>
<dbReference type="FunFam" id="3.30.420.10:FF:000076">
    <property type="entry name" value="RBR-type E3 ubiquitin transferase"/>
    <property type="match status" value="1"/>
</dbReference>
<dbReference type="Gene3D" id="3.30.40.10">
    <property type="entry name" value="Zinc/RING finger domain, C3HC4 (zinc finger)"/>
    <property type="match status" value="1"/>
</dbReference>
<evidence type="ECO:0000256" key="12">
    <source>
        <dbReference type="ARBA" id="ARBA00022833"/>
    </source>
</evidence>
<name>A0A2P2IUB1_RHIMU</name>
<evidence type="ECO:0000256" key="13">
    <source>
        <dbReference type="PROSITE-ProRule" id="PRU00175"/>
    </source>
</evidence>
<dbReference type="CDD" id="cd22582">
    <property type="entry name" value="BRcat_RBR_unk"/>
    <property type="match status" value="1"/>
</dbReference>
<dbReference type="Pfam" id="PF01485">
    <property type="entry name" value="IBR"/>
    <property type="match status" value="2"/>
</dbReference>
<protein>
    <recommendedName>
        <fullName evidence="6">RBR-type E3 ubiquitin transferase</fullName>
        <ecNumber evidence="6">2.3.2.31</ecNumber>
    </recommendedName>
</protein>
<dbReference type="InterPro" id="IPR044066">
    <property type="entry name" value="TRIAD_supradom"/>
</dbReference>
<evidence type="ECO:0000256" key="14">
    <source>
        <dbReference type="SAM" id="MobiDB-lite"/>
    </source>
</evidence>
<dbReference type="GO" id="GO:0008270">
    <property type="term" value="F:zinc ion binding"/>
    <property type="evidence" value="ECO:0007669"/>
    <property type="project" value="UniProtKB-KW"/>
</dbReference>
<dbReference type="Pfam" id="PF13456">
    <property type="entry name" value="RVT_3"/>
    <property type="match status" value="1"/>
</dbReference>
<evidence type="ECO:0000256" key="5">
    <source>
        <dbReference type="ARBA" id="ARBA00005884"/>
    </source>
</evidence>
<comment type="function">
    <text evidence="3">Might act as an E3 ubiquitin-protein ligase, or as part of E3 complex, which accepts ubiquitin from specific E2 ubiquitin-conjugating enzymes and then transfers it to substrates.</text>
</comment>
<dbReference type="CDD" id="cd22584">
    <property type="entry name" value="Rcat_RBR_unk"/>
    <property type="match status" value="1"/>
</dbReference>
<evidence type="ECO:0000256" key="1">
    <source>
        <dbReference type="ARBA" id="ARBA00001798"/>
    </source>
</evidence>